<dbReference type="Proteomes" id="UP000075243">
    <property type="component" value="Unassembled WGS sequence"/>
</dbReference>
<feature type="domain" description="Reverse transcriptase" evidence="1">
    <location>
        <begin position="378"/>
        <end position="663"/>
    </location>
</feature>
<protein>
    <submittedName>
        <fullName evidence="2">Ribonuclease H protein At1g65750 family</fullName>
    </submittedName>
</protein>
<dbReference type="Gene3D" id="3.60.10.10">
    <property type="entry name" value="Endonuclease/exonuclease/phosphatase"/>
    <property type="match status" value="1"/>
</dbReference>
<dbReference type="Pfam" id="PF03372">
    <property type="entry name" value="Exo_endo_phos"/>
    <property type="match status" value="1"/>
</dbReference>
<evidence type="ECO:0000259" key="1">
    <source>
        <dbReference type="PROSITE" id="PS50878"/>
    </source>
</evidence>
<evidence type="ECO:0000313" key="3">
    <source>
        <dbReference type="Proteomes" id="UP000075243"/>
    </source>
</evidence>
<keyword evidence="3" id="KW-1185">Reference proteome</keyword>
<accession>A0A151QPJ6</accession>
<dbReference type="GO" id="GO:0003824">
    <property type="term" value="F:catalytic activity"/>
    <property type="evidence" value="ECO:0007669"/>
    <property type="project" value="InterPro"/>
</dbReference>
<dbReference type="SUPFAM" id="SSF56219">
    <property type="entry name" value="DNase I-like"/>
    <property type="match status" value="1"/>
</dbReference>
<dbReference type="STRING" id="3821.A0A151QPJ6"/>
<evidence type="ECO:0000313" key="2">
    <source>
        <dbReference type="EMBL" id="KYP32205.1"/>
    </source>
</evidence>
<dbReference type="InterPro" id="IPR000477">
    <property type="entry name" value="RT_dom"/>
</dbReference>
<dbReference type="PANTHER" id="PTHR33116">
    <property type="entry name" value="REVERSE TRANSCRIPTASE ZINC-BINDING DOMAIN-CONTAINING PROTEIN-RELATED-RELATED"/>
    <property type="match status" value="1"/>
</dbReference>
<dbReference type="InterPro" id="IPR005135">
    <property type="entry name" value="Endo/exonuclease/phosphatase"/>
</dbReference>
<dbReference type="InterPro" id="IPR036691">
    <property type="entry name" value="Endo/exonu/phosph_ase_sf"/>
</dbReference>
<dbReference type="InterPro" id="IPR026960">
    <property type="entry name" value="RVT-Znf"/>
</dbReference>
<dbReference type="OMA" id="WISWIHE"/>
<dbReference type="CDD" id="cd01650">
    <property type="entry name" value="RT_nLTR_like"/>
    <property type="match status" value="1"/>
</dbReference>
<dbReference type="EMBL" id="KQ485389">
    <property type="protein sequence ID" value="KYP32205.1"/>
    <property type="molecule type" value="Genomic_DNA"/>
</dbReference>
<dbReference type="PROSITE" id="PS50878">
    <property type="entry name" value="RT_POL"/>
    <property type="match status" value="1"/>
</dbReference>
<sequence length="1079" mass="124419">MKVGTFNCRGLGGKVKSHRISELIRSEELDFIAIQETKLEMCDTARCAQLWGSTKFEWFASPSHGRSGGLLSIWNSDRGKLLFSFSGSGFHGVCLQWGVDAYRCVVVNVYSSCHLVDKRRLWGDIIMSKRGFGSCLWCIVGDFNTVRRLEERKGGFGDHGARDMEEFNSFITEMELIDVPLVGKRFTWFRSDGSIMSRLDRVLVSESWSAHWGAGFVKVIPRDVSDHCPLILNHKVLNWGPKPFRFNNCWLSHCGIEGVVRSAWEKQVQGPWAAQRLRSKLLNVKNALKKWNIEVFERNRQKELVAGIWSARRNKLTLLAQKARIRWGKYGDQNSKYFHACIRGRQRRNQIVALKMGERMVEEVHEIKQVVWSYFDEHFKARSWLRPRLSLAGFPVVSNEQNARLVGDFTEEEVNFRPISLLGCLYKIISKVLVNRLRGILPSIISENQSAFIPGRHLLDSFLVASEAIDYAQKYKKQIFVMKIDYEKAYDSVEWDYLLFMIQGCGFHERWVRWMEACVCGGSLSTLVNGSPTAEVSLGRGLKQGDPLAPSLFLIAAEGLRLLMSRASEMNLFKGLHIGDEGPPVSLLQFADDTLIIGEATMQNLWCLKAILRGFELISGMKINFHKSCVVGIHSGADFTNLAAAFLHCKVGQLPFKHLGLPLGANPRKLYTWKPMLDSFRKRLSSWKYKHLSIGGRVTLINSVLNAIPIHFLSFFKAPNLVIKEIVAIQRDFLWRGVKDDSKIPWVKWETVCKSKVEGGLGIKDVRLFNWALLGKWVWRCMQSPGMLWAKVLHHRYGRIESFSNCSNVDRKASWWWKDIVWVLHQGNYWLDEKIERCIGDGTMTRFWEDKWIGGLRLLEVFPRSVNILLDMLQGLQVISSRQDYWRWIYDKDGVFSVKSAYLWLQRSVSGELRNSSDFQLVIKSLWKCKAPIKCLVFCWQVLLNAFPYKSLLQVRGVELENNLCSFCSLFVENPLHLFLMCPMAFNTWLAVAKWLEVTVVFPNSIFSHYLYWTNLGIYEKHSQLLQVVWVSIIWSLWLHRNVIIFQQGTIDAKEVLDNIKLRSWKWINCSISVCSFSY</sequence>
<dbReference type="Pfam" id="PF00078">
    <property type="entry name" value="RVT_1"/>
    <property type="match status" value="1"/>
</dbReference>
<gene>
    <name evidence="2" type="ORF">KK1_047156</name>
</gene>
<dbReference type="Gramene" id="C.cajan_43871.t">
    <property type="protein sequence ID" value="C.cajan_43871.t"/>
    <property type="gene ID" value="C.cajan_43871"/>
</dbReference>
<name>A0A151QPJ6_CAJCA</name>
<dbReference type="AlphaFoldDB" id="A0A151QPJ6"/>
<dbReference type="Pfam" id="PF13966">
    <property type="entry name" value="zf-RVT"/>
    <property type="match status" value="1"/>
</dbReference>
<organism evidence="2 3">
    <name type="scientific">Cajanus cajan</name>
    <name type="common">Pigeon pea</name>
    <name type="synonym">Cajanus indicus</name>
    <dbReference type="NCBI Taxonomy" id="3821"/>
    <lineage>
        <taxon>Eukaryota</taxon>
        <taxon>Viridiplantae</taxon>
        <taxon>Streptophyta</taxon>
        <taxon>Embryophyta</taxon>
        <taxon>Tracheophyta</taxon>
        <taxon>Spermatophyta</taxon>
        <taxon>Magnoliopsida</taxon>
        <taxon>eudicotyledons</taxon>
        <taxon>Gunneridae</taxon>
        <taxon>Pentapetalae</taxon>
        <taxon>rosids</taxon>
        <taxon>fabids</taxon>
        <taxon>Fabales</taxon>
        <taxon>Fabaceae</taxon>
        <taxon>Papilionoideae</taxon>
        <taxon>50 kb inversion clade</taxon>
        <taxon>NPAAA clade</taxon>
        <taxon>indigoferoid/millettioid clade</taxon>
        <taxon>Phaseoleae</taxon>
        <taxon>Cajanus</taxon>
    </lineage>
</organism>
<proteinExistence type="predicted"/>
<reference evidence="2" key="1">
    <citation type="journal article" date="2012" name="Nat. Biotechnol.">
        <title>Draft genome sequence of pigeonpea (Cajanus cajan), an orphan legume crop of resource-poor farmers.</title>
        <authorList>
            <person name="Varshney R.K."/>
            <person name="Chen W."/>
            <person name="Li Y."/>
            <person name="Bharti A.K."/>
            <person name="Saxena R.K."/>
            <person name="Schlueter J.A."/>
            <person name="Donoghue M.T."/>
            <person name="Azam S."/>
            <person name="Fan G."/>
            <person name="Whaley A.M."/>
            <person name="Farmer A.D."/>
            <person name="Sheridan J."/>
            <person name="Iwata A."/>
            <person name="Tuteja R."/>
            <person name="Penmetsa R.V."/>
            <person name="Wu W."/>
            <person name="Upadhyaya H.D."/>
            <person name="Yang S.P."/>
            <person name="Shah T."/>
            <person name="Saxena K.B."/>
            <person name="Michael T."/>
            <person name="McCombie W.R."/>
            <person name="Yang B."/>
            <person name="Zhang G."/>
            <person name="Yang H."/>
            <person name="Wang J."/>
            <person name="Spillane C."/>
            <person name="Cook D.R."/>
            <person name="May G.D."/>
            <person name="Xu X."/>
            <person name="Jackson S.A."/>
        </authorList>
    </citation>
    <scope>NUCLEOTIDE SEQUENCE [LARGE SCALE GENOMIC DNA]</scope>
</reference>
<dbReference type="PANTHER" id="PTHR33116:SF78">
    <property type="entry name" value="OS12G0587133 PROTEIN"/>
    <property type="match status" value="1"/>
</dbReference>